<evidence type="ECO:0000313" key="2">
    <source>
        <dbReference type="EMBL" id="WWQ59708.1"/>
    </source>
</evidence>
<evidence type="ECO:0000313" key="3">
    <source>
        <dbReference type="Proteomes" id="UP001432202"/>
    </source>
</evidence>
<evidence type="ECO:0008006" key="4">
    <source>
        <dbReference type="Google" id="ProtNLM"/>
    </source>
</evidence>
<keyword evidence="1" id="KW-0472">Membrane</keyword>
<keyword evidence="3" id="KW-1185">Reference proteome</keyword>
<dbReference type="RefSeq" id="WP_338599217.1">
    <property type="nucleotide sequence ID" value="NZ_CP146016.1"/>
</dbReference>
<name>A0AAX4KXZ7_9CREN</name>
<feature type="transmembrane region" description="Helical" evidence="1">
    <location>
        <begin position="361"/>
        <end position="379"/>
    </location>
</feature>
<proteinExistence type="predicted"/>
<dbReference type="AlphaFoldDB" id="A0AAX4KXZ7"/>
<dbReference type="EMBL" id="CP146016">
    <property type="protein sequence ID" value="WWQ59708.1"/>
    <property type="molecule type" value="Genomic_DNA"/>
</dbReference>
<keyword evidence="1" id="KW-1133">Transmembrane helix</keyword>
<gene>
    <name evidence="2" type="ORF">V6M85_09500</name>
</gene>
<keyword evidence="1" id="KW-0812">Transmembrane</keyword>
<dbReference type="Proteomes" id="UP001432202">
    <property type="component" value="Chromosome"/>
</dbReference>
<protein>
    <recommendedName>
        <fullName evidence="4">Thermopsin</fullName>
    </recommendedName>
</protein>
<sequence>MKTILVLLCLILFSTITMGSVSINYSSYTFHDSCILYSYFNFPYFIEEKLIPINTTSINYVIHISYNANWTLYISTNLPNIFSIVVDKYILWSGFETEGLNETFIIPYMNPLNIVIWVMNYPFVIHFNETVSLGEDVTIPGEINNLYTFKEQIINATEVSHYVIPSHSSLSANLILPFNYTYAPVTVFNSSYYEVDVVKGLNGVTVLEVGFINYRNFTFYIYNTTNQRVYPATSITDHFVITNNGVETPFPILGSILENNSSLIIINSTSALLILNNKSVIDEPIYDVYSIEPSYILSNNKLLLGYSIFISDPGVYRITGNYNLLGVPYIKVSNSTYFLSLGRGYYFALSKTFPLKVNPTVLLFSTIISSIFTILILLINKIFR</sequence>
<organism evidence="2 3">
    <name type="scientific">Sulfolobus tengchongensis</name>
    <dbReference type="NCBI Taxonomy" id="207809"/>
    <lineage>
        <taxon>Archaea</taxon>
        <taxon>Thermoproteota</taxon>
        <taxon>Thermoprotei</taxon>
        <taxon>Sulfolobales</taxon>
        <taxon>Sulfolobaceae</taxon>
        <taxon>Sulfolobus</taxon>
    </lineage>
</organism>
<reference evidence="2 3" key="1">
    <citation type="submission" date="2024-02" db="EMBL/GenBank/DDBJ databases">
        <title>STSV induces naive adaptation in Sulfolobus.</title>
        <authorList>
            <person name="Xiang X."/>
            <person name="Song M."/>
        </authorList>
    </citation>
    <scope>NUCLEOTIDE SEQUENCE [LARGE SCALE GENOMIC DNA]</scope>
    <source>
        <strain evidence="2 3">RT2</strain>
    </source>
</reference>
<evidence type="ECO:0000256" key="1">
    <source>
        <dbReference type="SAM" id="Phobius"/>
    </source>
</evidence>
<accession>A0AAX4KXZ7</accession>
<dbReference type="GeneID" id="89337003"/>